<protein>
    <submittedName>
        <fullName evidence="1">Uncharacterized protein</fullName>
    </submittedName>
</protein>
<gene>
    <name evidence="1" type="ORF">T12_4491</name>
</gene>
<dbReference type="Proteomes" id="UP000054783">
    <property type="component" value="Unassembled WGS sequence"/>
</dbReference>
<sequence length="152" mass="17688">LTTIYQRKHTHTFWPPPTVPVNNHYRTLPLIFMSYSSYEISLEIKGDKLTTTGVSAQEKTRKKPDKLHIKSHNSDMLNTSASSYYKPHDVNFYYSITTIKNMTTLDMHLYPPFSYIKLLVHESCISHHYKRITCGKCDQIATTKESKKQQST</sequence>
<dbReference type="EMBL" id="JYDQ01000267">
    <property type="protein sequence ID" value="KRY09600.1"/>
    <property type="molecule type" value="Genomic_DNA"/>
</dbReference>
<evidence type="ECO:0000313" key="1">
    <source>
        <dbReference type="EMBL" id="KRY09600.1"/>
    </source>
</evidence>
<proteinExistence type="predicted"/>
<feature type="non-terminal residue" evidence="1">
    <location>
        <position position="1"/>
    </location>
</feature>
<name>A0A0V0ZAR8_9BILA</name>
<comment type="caution">
    <text evidence="1">The sequence shown here is derived from an EMBL/GenBank/DDBJ whole genome shotgun (WGS) entry which is preliminary data.</text>
</comment>
<reference evidence="1 2" key="1">
    <citation type="submission" date="2015-01" db="EMBL/GenBank/DDBJ databases">
        <title>Evolution of Trichinella species and genotypes.</title>
        <authorList>
            <person name="Korhonen P.K."/>
            <person name="Edoardo P."/>
            <person name="Giuseppe L.R."/>
            <person name="Gasser R.B."/>
        </authorList>
    </citation>
    <scope>NUCLEOTIDE SEQUENCE [LARGE SCALE GENOMIC DNA]</scope>
    <source>
        <strain evidence="1">ISS2496</strain>
    </source>
</reference>
<evidence type="ECO:0000313" key="2">
    <source>
        <dbReference type="Proteomes" id="UP000054783"/>
    </source>
</evidence>
<keyword evidence="2" id="KW-1185">Reference proteome</keyword>
<organism evidence="1 2">
    <name type="scientific">Trichinella patagoniensis</name>
    <dbReference type="NCBI Taxonomy" id="990121"/>
    <lineage>
        <taxon>Eukaryota</taxon>
        <taxon>Metazoa</taxon>
        <taxon>Ecdysozoa</taxon>
        <taxon>Nematoda</taxon>
        <taxon>Enoplea</taxon>
        <taxon>Dorylaimia</taxon>
        <taxon>Trichinellida</taxon>
        <taxon>Trichinellidae</taxon>
        <taxon>Trichinella</taxon>
    </lineage>
</organism>
<dbReference type="AlphaFoldDB" id="A0A0V0ZAR8"/>
<accession>A0A0V0ZAR8</accession>
<feature type="non-terminal residue" evidence="1">
    <location>
        <position position="152"/>
    </location>
</feature>